<dbReference type="Pfam" id="PF00395">
    <property type="entry name" value="SLH"/>
    <property type="match status" value="3"/>
</dbReference>
<proteinExistence type="predicted"/>
<dbReference type="Gene3D" id="2.60.120.260">
    <property type="entry name" value="Galactose-binding domain-like"/>
    <property type="match status" value="2"/>
</dbReference>
<dbReference type="InterPro" id="IPR013783">
    <property type="entry name" value="Ig-like_fold"/>
</dbReference>
<comment type="caution">
    <text evidence="4">The sequence shown here is derived from an EMBL/GenBank/DDBJ whole genome shotgun (WGS) entry which is preliminary data.</text>
</comment>
<evidence type="ECO:0000313" key="5">
    <source>
        <dbReference type="Proteomes" id="UP000276128"/>
    </source>
</evidence>
<dbReference type="InterPro" id="IPR003343">
    <property type="entry name" value="Big_2"/>
</dbReference>
<dbReference type="Gene3D" id="2.60.40.10">
    <property type="entry name" value="Immunoglobulins"/>
    <property type="match status" value="1"/>
</dbReference>
<dbReference type="InterPro" id="IPR003961">
    <property type="entry name" value="FN3_dom"/>
</dbReference>
<evidence type="ECO:0000259" key="2">
    <source>
        <dbReference type="PROSITE" id="PS50853"/>
    </source>
</evidence>
<feature type="domain" description="F5/8 type C" evidence="1">
    <location>
        <begin position="135"/>
        <end position="279"/>
    </location>
</feature>
<dbReference type="InterPro" id="IPR008979">
    <property type="entry name" value="Galactose-bd-like_sf"/>
</dbReference>
<organism evidence="4 5">
    <name type="scientific">Paenibacillus whitsoniae</name>
    <dbReference type="NCBI Taxonomy" id="2496558"/>
    <lineage>
        <taxon>Bacteria</taxon>
        <taxon>Bacillati</taxon>
        <taxon>Bacillota</taxon>
        <taxon>Bacilli</taxon>
        <taxon>Bacillales</taxon>
        <taxon>Paenibacillaceae</taxon>
        <taxon>Paenibacillus</taxon>
    </lineage>
</organism>
<evidence type="ECO:0000259" key="3">
    <source>
        <dbReference type="PROSITE" id="PS51272"/>
    </source>
</evidence>
<dbReference type="InterPro" id="IPR000421">
    <property type="entry name" value="FA58C"/>
</dbReference>
<protein>
    <submittedName>
        <fullName evidence="4">Uncharacterized protein</fullName>
    </submittedName>
</protein>
<dbReference type="PROSITE" id="PS50022">
    <property type="entry name" value="FA58C_3"/>
    <property type="match status" value="2"/>
</dbReference>
<feature type="domain" description="Fibronectin type-III" evidence="2">
    <location>
        <begin position="556"/>
        <end position="643"/>
    </location>
</feature>
<reference evidence="4 5" key="1">
    <citation type="submission" date="2018-12" db="EMBL/GenBank/DDBJ databases">
        <title>Bacillus ochoae sp. nov., Paenibacillus whitsoniae sp. nov., Paenibacillus spiritus sp. nov. Isolated from the Mars Exploration Rover during spacecraft assembly.</title>
        <authorList>
            <person name="Seuylemezian A."/>
            <person name="Vaishampayan P."/>
        </authorList>
    </citation>
    <scope>NUCLEOTIDE SEQUENCE [LARGE SCALE GENOMIC DNA]</scope>
    <source>
        <strain evidence="4 5">MER 54</strain>
    </source>
</reference>
<feature type="domain" description="SLH" evidence="3">
    <location>
        <begin position="864"/>
        <end position="925"/>
    </location>
</feature>
<feature type="domain" description="F5/8 type C" evidence="1">
    <location>
        <begin position="1"/>
        <end position="121"/>
    </location>
</feature>
<gene>
    <name evidence="4" type="ORF">EJQ19_30920</name>
</gene>
<dbReference type="PROSITE" id="PS50853">
    <property type="entry name" value="FN3"/>
    <property type="match status" value="1"/>
</dbReference>
<dbReference type="EMBL" id="RXHU01000135">
    <property type="protein sequence ID" value="RTE01410.1"/>
    <property type="molecule type" value="Genomic_DNA"/>
</dbReference>
<dbReference type="InterPro" id="IPR008964">
    <property type="entry name" value="Invasin/intimin_cell_adhesion"/>
</dbReference>
<dbReference type="SUPFAM" id="SSF49373">
    <property type="entry name" value="Invasin/intimin cell-adhesion fragments"/>
    <property type="match status" value="3"/>
</dbReference>
<dbReference type="SUPFAM" id="SSF49265">
    <property type="entry name" value="Fibronectin type III"/>
    <property type="match status" value="1"/>
</dbReference>
<evidence type="ECO:0000259" key="1">
    <source>
        <dbReference type="PROSITE" id="PS50022"/>
    </source>
</evidence>
<dbReference type="SUPFAM" id="SSF49785">
    <property type="entry name" value="Galactose-binding domain-like"/>
    <property type="match status" value="2"/>
</dbReference>
<dbReference type="Gene3D" id="2.60.40.1080">
    <property type="match status" value="3"/>
</dbReference>
<dbReference type="InterPro" id="IPR001119">
    <property type="entry name" value="SLH_dom"/>
</dbReference>
<dbReference type="Pfam" id="PF00754">
    <property type="entry name" value="F5_F8_type_C"/>
    <property type="match status" value="2"/>
</dbReference>
<dbReference type="OrthoDB" id="2482121at2"/>
<name>A0A3S0BQ63_9BACL</name>
<accession>A0A3S0BQ63</accession>
<feature type="domain" description="SLH" evidence="3">
    <location>
        <begin position="995"/>
        <end position="1055"/>
    </location>
</feature>
<dbReference type="PROSITE" id="PS51272">
    <property type="entry name" value="SLH"/>
    <property type="match status" value="3"/>
</dbReference>
<keyword evidence="5" id="KW-1185">Reference proteome</keyword>
<dbReference type="RefSeq" id="WP_126145057.1">
    <property type="nucleotide sequence ID" value="NZ_RXHU01000135.1"/>
</dbReference>
<dbReference type="PANTHER" id="PTHR43308">
    <property type="entry name" value="OUTER MEMBRANE PROTEIN ALPHA-RELATED"/>
    <property type="match status" value="1"/>
</dbReference>
<dbReference type="InterPro" id="IPR036116">
    <property type="entry name" value="FN3_sf"/>
</dbReference>
<sequence>MFHKTAFAAEIPVSQGKSAVASTVTGATYGANQAVDGFIGTKWLASSTQLPQWLTVDLAQSVHISRVETVFEHVGSSYAYKLETSTDGINWQMFADRSSNTAVNFPFYTDTGDASARFIRLTVVGVGSPGDRAGVYDLRVYSANNPLALLSQTKTTAAYSSFSNAWGSDKAVDGQLTTSWAPSTTSLPQWLIVDIGQLRNVQRFETTYANPNDAYGYKIDFSIDGLTWYTFADRTGNLQQAEPRYVDEGNVTARYFRLTTTSAESGLYANVAEFQVYGVNDSLSPGTTSYHHLALNAASYAVGAGDTSSVMLSGVYANGSSQSISSGATFTIADTSVATVSASGVVTGVSLGTTTLTVSYNGLTTTATISVTSTLSNINRIAFDSYAYSLQAGSSRYPYVVAYKSDGSTQTLTTGLSFGSSNTSIAAISTNGTITGINVGVATITVSYGNFTASATVTITSQVSWLEASESSVTMSKGTSRSLYIHAYDNQDNMTDVTSGATLTSSNTSVVSVGSNGYITAVAAGTATLTATYSGASTTIYVTVQMVDNQAPTWNYGSTLTVTVDTENAATLSWTAASDNVGVTSYRIYRDTDLLTTVSGSELSTQLSELTAGSTMHFRVEAGDLANNWSQNGPTAEYTVAGKMLLPTGSPTLNLTAQVERVSGPDGHMRSSVTISEAELSGAISSLNSGRTTTLSVQMQDYQDTSVVTLPSSWLYSLQDTGDRANLQVNLNDVKFTIPLRVFKSHISQAAARDGLFQVYIRHEAGEIGAAIASYVSETGGTLLLSNPVEFQLRAGGSDIAKYGSYVERSIVLPGSSYSGNTTAARTEGDTGKLTFVPSVLTNENGQTMIVIKDQFGGLYTIIQADKAFQDMQTHWAKTDVEKLAAKDIVAGVDEQHFAPEKEVSRAEFAALLARAMGLLATAGEAAAAFSDIQAGDWFAGPVALASTAGLIDGYDDGTFRPLDQVTREQMAVMIQRSMQMAGHAVEPSNQEAVLEPFSDQNTIDGWAREAIAGTLERGLMQGVTETNLNPHANATRAQAAVTLSRLLVYLNFMN</sequence>
<dbReference type="Proteomes" id="UP000276128">
    <property type="component" value="Unassembled WGS sequence"/>
</dbReference>
<dbReference type="PANTHER" id="PTHR43308:SF5">
    <property type="entry name" value="S-LAYER PROTEIN _ PEPTIDOGLYCAN ENDO-BETA-N-ACETYLGLUCOSAMINIDASE"/>
    <property type="match status" value="1"/>
</dbReference>
<dbReference type="SMART" id="SM00635">
    <property type="entry name" value="BID_2"/>
    <property type="match status" value="3"/>
</dbReference>
<evidence type="ECO:0000313" key="4">
    <source>
        <dbReference type="EMBL" id="RTE01410.1"/>
    </source>
</evidence>
<feature type="domain" description="SLH" evidence="3">
    <location>
        <begin position="926"/>
        <end position="989"/>
    </location>
</feature>
<dbReference type="CDD" id="cd00063">
    <property type="entry name" value="FN3"/>
    <property type="match status" value="1"/>
</dbReference>
<dbReference type="InterPro" id="IPR051465">
    <property type="entry name" value="Cell_Envelope_Struct_Comp"/>
</dbReference>
<dbReference type="AlphaFoldDB" id="A0A3S0BQ63"/>